<keyword evidence="2" id="KW-1185">Reference proteome</keyword>
<dbReference type="AlphaFoldDB" id="A0A7I7KUK5"/>
<evidence type="ECO:0000313" key="1">
    <source>
        <dbReference type="EMBL" id="BBX45261.1"/>
    </source>
</evidence>
<sequence>MAVVGCTTVTDGTPGADNAIAPAYRASVSASVSASIATSSVRESQRQQSLTTKAVVRVCESFVVSSKEAVDRVNDFVAAYNRGGDTSGAEGPAVDALNHSADTVEGDSNGPLSQELREALNAYDDAARDVAKAIRAHAGTDEFNHRVNQLNDAKTEAVKRCRASL</sequence>
<evidence type="ECO:0000313" key="2">
    <source>
        <dbReference type="Proteomes" id="UP000465866"/>
    </source>
</evidence>
<proteinExistence type="predicted"/>
<accession>A0A7I7KUK5</accession>
<reference evidence="1 2" key="1">
    <citation type="journal article" date="2019" name="Emerg. Microbes Infect.">
        <title>Comprehensive subspecies identification of 175 nontuberculous mycobacteria species based on 7547 genomic profiles.</title>
        <authorList>
            <person name="Matsumoto Y."/>
            <person name="Kinjo T."/>
            <person name="Motooka D."/>
            <person name="Nabeya D."/>
            <person name="Jung N."/>
            <person name="Uechi K."/>
            <person name="Horii T."/>
            <person name="Iida T."/>
            <person name="Fujita J."/>
            <person name="Nakamura S."/>
        </authorList>
    </citation>
    <scope>NUCLEOTIDE SEQUENCE [LARGE SCALE GENOMIC DNA]</scope>
    <source>
        <strain evidence="1 2">JCM 12404</strain>
    </source>
</reference>
<name>A0A7I7KUK5_9MYCO</name>
<gene>
    <name evidence="1" type="ORF">MCOO_12760</name>
</gene>
<organism evidence="1 2">
    <name type="scientific">Mycobacterium cookii</name>
    <dbReference type="NCBI Taxonomy" id="1775"/>
    <lineage>
        <taxon>Bacteria</taxon>
        <taxon>Bacillati</taxon>
        <taxon>Actinomycetota</taxon>
        <taxon>Actinomycetes</taxon>
        <taxon>Mycobacteriales</taxon>
        <taxon>Mycobacteriaceae</taxon>
        <taxon>Mycobacterium</taxon>
    </lineage>
</organism>
<dbReference type="Proteomes" id="UP000465866">
    <property type="component" value="Chromosome"/>
</dbReference>
<dbReference type="RefSeq" id="WP_232065003.1">
    <property type="nucleotide sequence ID" value="NZ_AP022569.1"/>
</dbReference>
<dbReference type="EMBL" id="AP022569">
    <property type="protein sequence ID" value="BBX45261.1"/>
    <property type="molecule type" value="Genomic_DNA"/>
</dbReference>
<protein>
    <submittedName>
        <fullName evidence="1">Uncharacterized protein</fullName>
    </submittedName>
</protein>
<dbReference type="KEGG" id="mcoo:MCOO_12760"/>